<comment type="caution">
    <text evidence="2">The sequence shown here is derived from an EMBL/GenBank/DDBJ whole genome shotgun (WGS) entry which is preliminary data.</text>
</comment>
<feature type="compositionally biased region" description="Polar residues" evidence="1">
    <location>
        <begin position="43"/>
        <end position="54"/>
    </location>
</feature>
<accession>A0A9Q0K800</accession>
<dbReference type="AlphaFoldDB" id="A0A9Q0K800"/>
<evidence type="ECO:0000256" key="1">
    <source>
        <dbReference type="SAM" id="MobiDB-lite"/>
    </source>
</evidence>
<feature type="region of interest" description="Disordered" evidence="1">
    <location>
        <begin position="24"/>
        <end position="71"/>
    </location>
</feature>
<sequence length="211" mass="22906">MKDLAAQQKDQGRKLVGEEEVVILELDGPQRDEDGDLKGKQGRVSNPKSSQPPDSSCLPKETIWSSASPGSPREVSILQQIQSSIHVDPLSTRNPFEVLEREYLGLGDVADKVCSNRSGQANCVEGSRKTEGLVSDPEHSTTSAMGRNVTDDRILMEVRQVQGLSRTSSTSWAKKMTASGVGLRAGFLNPSASSKGFKDWLSSDRQVPTHN</sequence>
<evidence type="ECO:0000313" key="3">
    <source>
        <dbReference type="Proteomes" id="UP001141806"/>
    </source>
</evidence>
<protein>
    <submittedName>
        <fullName evidence="2">Uncharacterized protein</fullName>
    </submittedName>
</protein>
<proteinExistence type="predicted"/>
<name>A0A9Q0K800_9MAGN</name>
<reference evidence="2" key="1">
    <citation type="journal article" date="2023" name="Plant J.">
        <title>The genome of the king protea, Protea cynaroides.</title>
        <authorList>
            <person name="Chang J."/>
            <person name="Duong T.A."/>
            <person name="Schoeman C."/>
            <person name="Ma X."/>
            <person name="Roodt D."/>
            <person name="Barker N."/>
            <person name="Li Z."/>
            <person name="Van de Peer Y."/>
            <person name="Mizrachi E."/>
        </authorList>
    </citation>
    <scope>NUCLEOTIDE SEQUENCE</scope>
    <source>
        <tissue evidence="2">Young leaves</tissue>
    </source>
</reference>
<feature type="compositionally biased region" description="Basic and acidic residues" evidence="1">
    <location>
        <begin position="28"/>
        <end position="39"/>
    </location>
</feature>
<organism evidence="2 3">
    <name type="scientific">Protea cynaroides</name>
    <dbReference type="NCBI Taxonomy" id="273540"/>
    <lineage>
        <taxon>Eukaryota</taxon>
        <taxon>Viridiplantae</taxon>
        <taxon>Streptophyta</taxon>
        <taxon>Embryophyta</taxon>
        <taxon>Tracheophyta</taxon>
        <taxon>Spermatophyta</taxon>
        <taxon>Magnoliopsida</taxon>
        <taxon>Proteales</taxon>
        <taxon>Proteaceae</taxon>
        <taxon>Protea</taxon>
    </lineage>
</organism>
<evidence type="ECO:0000313" key="2">
    <source>
        <dbReference type="EMBL" id="KAJ4965540.1"/>
    </source>
</evidence>
<dbReference type="Proteomes" id="UP001141806">
    <property type="component" value="Unassembled WGS sequence"/>
</dbReference>
<dbReference type="EMBL" id="JAMYWD010000007">
    <property type="protein sequence ID" value="KAJ4965540.1"/>
    <property type="molecule type" value="Genomic_DNA"/>
</dbReference>
<gene>
    <name evidence="2" type="ORF">NE237_017389</name>
</gene>
<keyword evidence="3" id="KW-1185">Reference proteome</keyword>